<reference evidence="1" key="1">
    <citation type="submission" date="2022-02" db="EMBL/GenBank/DDBJ databases">
        <title>Plant Genome Project.</title>
        <authorList>
            <person name="Zhang R.-G."/>
        </authorList>
    </citation>
    <scope>NUCLEOTIDE SEQUENCE</scope>
    <source>
        <strain evidence="1">AT1</strain>
    </source>
</reference>
<evidence type="ECO:0000313" key="2">
    <source>
        <dbReference type="Proteomes" id="UP001062846"/>
    </source>
</evidence>
<accession>A0ACC0PD76</accession>
<sequence length="375" mass="43407">MDVMPGYRFYPTEEELVSFYLQMKIQGRKQEDLNQVVPELYIYEFNPWDLPQFAGECCPKDPEQWFFFVPRQKKEVRGGRPNRLTTTGFWKATGSPGYVYSSDNRIIGAKRTMVFYKGRAPTGTKTEWKMNEYRAVDGESASPSLSATPKLREEFSLCRVYIRSKCLRAFDRRPSSSSSSAAAVSVTSIARVNQANDDHHIDHDWAATSYHDHYQNDHPMMERIITTSPDPSSSGDHASPKYSQTFNQAHDHCHVDHDWAATTYHEHYQNNHPMMERTITTSPDQSSSEAHANPNSQTFNQAHDHDHNVYHDRAATTFHNHLQNDHPMMERLITTSPDQSSSRDHTNPNCEMGFDNNEDPWELDFWQQLNLCEYE</sequence>
<keyword evidence="2" id="KW-1185">Reference proteome</keyword>
<dbReference type="Proteomes" id="UP001062846">
    <property type="component" value="Chromosome 3"/>
</dbReference>
<comment type="caution">
    <text evidence="1">The sequence shown here is derived from an EMBL/GenBank/DDBJ whole genome shotgun (WGS) entry which is preliminary data.</text>
</comment>
<evidence type="ECO:0000313" key="1">
    <source>
        <dbReference type="EMBL" id="KAI8562982.1"/>
    </source>
</evidence>
<protein>
    <submittedName>
        <fullName evidence="1">Uncharacterized protein</fullName>
    </submittedName>
</protein>
<dbReference type="EMBL" id="CM046390">
    <property type="protein sequence ID" value="KAI8562982.1"/>
    <property type="molecule type" value="Genomic_DNA"/>
</dbReference>
<proteinExistence type="predicted"/>
<organism evidence="1 2">
    <name type="scientific">Rhododendron molle</name>
    <name type="common">Chinese azalea</name>
    <name type="synonym">Azalea mollis</name>
    <dbReference type="NCBI Taxonomy" id="49168"/>
    <lineage>
        <taxon>Eukaryota</taxon>
        <taxon>Viridiplantae</taxon>
        <taxon>Streptophyta</taxon>
        <taxon>Embryophyta</taxon>
        <taxon>Tracheophyta</taxon>
        <taxon>Spermatophyta</taxon>
        <taxon>Magnoliopsida</taxon>
        <taxon>eudicotyledons</taxon>
        <taxon>Gunneridae</taxon>
        <taxon>Pentapetalae</taxon>
        <taxon>asterids</taxon>
        <taxon>Ericales</taxon>
        <taxon>Ericaceae</taxon>
        <taxon>Ericoideae</taxon>
        <taxon>Rhodoreae</taxon>
        <taxon>Rhododendron</taxon>
    </lineage>
</organism>
<name>A0ACC0PD76_RHOML</name>
<gene>
    <name evidence="1" type="ORF">RHMOL_Rhmol03G0078100</name>
</gene>